<proteinExistence type="predicted"/>
<dbReference type="GeneID" id="64703814"/>
<dbReference type="RefSeq" id="XP_041292366.1">
    <property type="nucleotide sequence ID" value="XM_041441555.1"/>
</dbReference>
<evidence type="ECO:0000313" key="1">
    <source>
        <dbReference type="EMBL" id="KAG2107635.1"/>
    </source>
</evidence>
<name>A0A9P7F6I7_9AGAM</name>
<dbReference type="EMBL" id="JABBWM010000030">
    <property type="protein sequence ID" value="KAG2107635.1"/>
    <property type="molecule type" value="Genomic_DNA"/>
</dbReference>
<organism evidence="1 2">
    <name type="scientific">Suillus discolor</name>
    <dbReference type="NCBI Taxonomy" id="1912936"/>
    <lineage>
        <taxon>Eukaryota</taxon>
        <taxon>Fungi</taxon>
        <taxon>Dikarya</taxon>
        <taxon>Basidiomycota</taxon>
        <taxon>Agaricomycotina</taxon>
        <taxon>Agaricomycetes</taxon>
        <taxon>Agaricomycetidae</taxon>
        <taxon>Boletales</taxon>
        <taxon>Suillineae</taxon>
        <taxon>Suillaceae</taxon>
        <taxon>Suillus</taxon>
    </lineage>
</organism>
<dbReference type="OrthoDB" id="3253416at2759"/>
<sequence>MSCVKVTHANPKALQKDVNAMFKTMQTEWTSIQACTVLEGMYIAVQGDVEQYHEPKLVYTAKVGSFIKDVLSMEPKRFVLKVESWVVGNFDTAGTASQQLSLTKLISLCRQHIQDGLDIILPTLSHPPKKKVKMNYNNYEGKIVKTYGVALENFPGTVQNPGKIGCCEDLIKLYDLLFKGACSWTKLTSDKLMEHIAKNKEH</sequence>
<protein>
    <submittedName>
        <fullName evidence="1">Uncharacterized protein</fullName>
    </submittedName>
</protein>
<evidence type="ECO:0000313" key="2">
    <source>
        <dbReference type="Proteomes" id="UP000823399"/>
    </source>
</evidence>
<keyword evidence="2" id="KW-1185">Reference proteome</keyword>
<accession>A0A9P7F6I7</accession>
<dbReference type="AlphaFoldDB" id="A0A9P7F6I7"/>
<dbReference type="Proteomes" id="UP000823399">
    <property type="component" value="Unassembled WGS sequence"/>
</dbReference>
<gene>
    <name evidence="1" type="ORF">F5147DRAFT_774080</name>
</gene>
<reference evidence="1" key="1">
    <citation type="journal article" date="2020" name="New Phytol.">
        <title>Comparative genomics reveals dynamic genome evolution in host specialist ectomycorrhizal fungi.</title>
        <authorList>
            <person name="Lofgren L.A."/>
            <person name="Nguyen N.H."/>
            <person name="Vilgalys R."/>
            <person name="Ruytinx J."/>
            <person name="Liao H.L."/>
            <person name="Branco S."/>
            <person name="Kuo A."/>
            <person name="LaButti K."/>
            <person name="Lipzen A."/>
            <person name="Andreopoulos W."/>
            <person name="Pangilinan J."/>
            <person name="Riley R."/>
            <person name="Hundley H."/>
            <person name="Na H."/>
            <person name="Barry K."/>
            <person name="Grigoriev I.V."/>
            <person name="Stajich J.E."/>
            <person name="Kennedy P.G."/>
        </authorList>
    </citation>
    <scope>NUCLEOTIDE SEQUENCE</scope>
    <source>
        <strain evidence="1">FC423</strain>
    </source>
</reference>
<comment type="caution">
    <text evidence="1">The sequence shown here is derived from an EMBL/GenBank/DDBJ whole genome shotgun (WGS) entry which is preliminary data.</text>
</comment>